<dbReference type="Pfam" id="PF13181">
    <property type="entry name" value="TPR_8"/>
    <property type="match status" value="1"/>
</dbReference>
<dbReference type="GO" id="GO:0097363">
    <property type="term" value="F:protein O-acetylglucosaminyltransferase activity"/>
    <property type="evidence" value="ECO:0007669"/>
    <property type="project" value="UniProtKB-EC"/>
</dbReference>
<evidence type="ECO:0000256" key="6">
    <source>
        <dbReference type="ARBA" id="ARBA00022737"/>
    </source>
</evidence>
<dbReference type="PROSITE" id="PS50005">
    <property type="entry name" value="TPR"/>
    <property type="match status" value="3"/>
</dbReference>
<evidence type="ECO:0000313" key="11">
    <source>
        <dbReference type="Proteomes" id="UP000190092"/>
    </source>
</evidence>
<keyword evidence="7 8" id="KW-0802">TPR repeat</keyword>
<evidence type="ECO:0000256" key="7">
    <source>
        <dbReference type="ARBA" id="ARBA00022803"/>
    </source>
</evidence>
<evidence type="ECO:0000256" key="5">
    <source>
        <dbReference type="ARBA" id="ARBA00022679"/>
    </source>
</evidence>
<evidence type="ECO:0000256" key="1">
    <source>
        <dbReference type="ARBA" id="ARBA00004922"/>
    </source>
</evidence>
<dbReference type="GO" id="GO:0006493">
    <property type="term" value="P:protein O-linked glycosylation"/>
    <property type="evidence" value="ECO:0007669"/>
    <property type="project" value="InterPro"/>
</dbReference>
<feature type="repeat" description="TPR" evidence="8">
    <location>
        <begin position="142"/>
        <end position="175"/>
    </location>
</feature>
<dbReference type="InterPro" id="IPR037919">
    <property type="entry name" value="OGT"/>
</dbReference>
<evidence type="ECO:0000259" key="9">
    <source>
        <dbReference type="Pfam" id="PF13844"/>
    </source>
</evidence>
<dbReference type="EMBL" id="FUWJ01000003">
    <property type="protein sequence ID" value="SKA06013.1"/>
    <property type="molecule type" value="Genomic_DNA"/>
</dbReference>
<feature type="repeat" description="TPR" evidence="8">
    <location>
        <begin position="74"/>
        <end position="107"/>
    </location>
</feature>
<keyword evidence="5 10" id="KW-0808">Transferase</keyword>
<dbReference type="Pfam" id="PF13844">
    <property type="entry name" value="Glyco_transf_41"/>
    <property type="match status" value="2"/>
</dbReference>
<comment type="pathway">
    <text evidence="1">Protein modification; protein glycosylation.</text>
</comment>
<dbReference type="UniPathway" id="UPA00378"/>
<evidence type="ECO:0000256" key="3">
    <source>
        <dbReference type="ARBA" id="ARBA00011970"/>
    </source>
</evidence>
<dbReference type="PROSITE" id="PS50293">
    <property type="entry name" value="TPR_REGION"/>
    <property type="match status" value="3"/>
</dbReference>
<dbReference type="Gene3D" id="3.40.50.2000">
    <property type="entry name" value="Glycogen Phosphorylase B"/>
    <property type="match status" value="1"/>
</dbReference>
<dbReference type="InterPro" id="IPR029489">
    <property type="entry name" value="OGT/SEC/SPY_C"/>
</dbReference>
<evidence type="ECO:0000256" key="4">
    <source>
        <dbReference type="ARBA" id="ARBA00022676"/>
    </source>
</evidence>
<dbReference type="EC" id="2.4.1.255" evidence="3"/>
<keyword evidence="11" id="KW-1185">Reference proteome</keyword>
<dbReference type="InterPro" id="IPR011990">
    <property type="entry name" value="TPR-like_helical_dom_sf"/>
</dbReference>
<sequence>METADPAVAFEQGFALHRQGRLDEAERCYRSVLAGQPSHFHALHFTGLIHYQRGAHAEAADWIERAIAVDPKVPEAHSNLGLALQELQRFDEALACHQRALELEPDAAESLNNRGNVLLALNRPEEALADYDEALRRNPDFALAHNNRGNALQALGRVDEALAAYDRALQLMPDFVLALNHKGRILREMKRLDEAAAVFGRLLTLAPQLPYLPGMLFDTRLNACQWQGYDAAAAAIISAIRRGERADAPFTFFNYSLVPADQLLCARAFAAADFPPSPRPLVTGRPVRRDRIRLAYLSPDFRQHATAYLTAGLFEHHHRSHFEVFGISYGPDDQSPMRARLQAGFDRFIDVREHGDRAVAELLHQEGIDIAVDLAGYTALNRAGILAHRPAPIQVLYLGFPATMGTSFIDYLIADHQVIPPQHEPAYSEKIVRLPDSYQVNDNKRAIAEQGPSRRELGLPDRAFVFCSFNNSYKIRPAIFDVWMRLLRAVEGSVLWLLDDNPFAIAAVRREAQQRGVSPNRLVFAPRVPLDQHLARHRCADLFLDTFPCNAHTTASDALWVGLPLITLTGDTFASRVAASLLNAVGLPELVTTNLAEYEALAFKLATTPDLLAETKGRLEAQRSQAPLFDTGRTCRHLESAYIEMYERCLRGDAPSGFDVAALP</sequence>
<dbReference type="InterPro" id="IPR019734">
    <property type="entry name" value="TPR_rpt"/>
</dbReference>
<proteinExistence type="inferred from homology"/>
<dbReference type="RefSeq" id="WP_085935058.1">
    <property type="nucleotide sequence ID" value="NZ_FUWJ01000003.1"/>
</dbReference>
<feature type="domain" description="O-GlcNAc transferase C-terminal" evidence="9">
    <location>
        <begin position="453"/>
        <end position="637"/>
    </location>
</feature>
<dbReference type="AlphaFoldDB" id="A0A1T4QQH0"/>
<dbReference type="SMART" id="SM00028">
    <property type="entry name" value="TPR"/>
    <property type="match status" value="6"/>
</dbReference>
<dbReference type="Pfam" id="PF00515">
    <property type="entry name" value="TPR_1"/>
    <property type="match status" value="1"/>
</dbReference>
<feature type="domain" description="O-GlcNAc transferase C-terminal" evidence="9">
    <location>
        <begin position="288"/>
        <end position="446"/>
    </location>
</feature>
<dbReference type="PANTHER" id="PTHR44366:SF1">
    <property type="entry name" value="UDP-N-ACETYLGLUCOSAMINE--PEPTIDE N-ACETYLGLUCOSAMINYLTRANSFERASE 110 KDA SUBUNIT"/>
    <property type="match status" value="1"/>
</dbReference>
<dbReference type="Proteomes" id="UP000190092">
    <property type="component" value="Unassembled WGS sequence"/>
</dbReference>
<dbReference type="Gene3D" id="1.25.40.10">
    <property type="entry name" value="Tetratricopeptide repeat domain"/>
    <property type="match status" value="3"/>
</dbReference>
<dbReference type="Gene3D" id="3.40.50.11380">
    <property type="match status" value="1"/>
</dbReference>
<dbReference type="SUPFAM" id="SSF48452">
    <property type="entry name" value="TPR-like"/>
    <property type="match status" value="1"/>
</dbReference>
<keyword evidence="4" id="KW-0328">Glycosyltransferase</keyword>
<organism evidence="10 11">
    <name type="scientific">Enhydrobacter aerosaccus</name>
    <dbReference type="NCBI Taxonomy" id="225324"/>
    <lineage>
        <taxon>Bacteria</taxon>
        <taxon>Pseudomonadati</taxon>
        <taxon>Pseudomonadota</taxon>
        <taxon>Alphaproteobacteria</taxon>
        <taxon>Hyphomicrobiales</taxon>
        <taxon>Enhydrobacter</taxon>
    </lineage>
</organism>
<reference evidence="11" key="1">
    <citation type="submission" date="2017-02" db="EMBL/GenBank/DDBJ databases">
        <authorList>
            <person name="Varghese N."/>
            <person name="Submissions S."/>
        </authorList>
    </citation>
    <scope>NUCLEOTIDE SEQUENCE [LARGE SCALE GENOMIC DNA]</scope>
    <source>
        <strain evidence="11">ATCC 27094</strain>
    </source>
</reference>
<evidence type="ECO:0000313" key="10">
    <source>
        <dbReference type="EMBL" id="SKA06013.1"/>
    </source>
</evidence>
<gene>
    <name evidence="10" type="ORF">SAMN02745126_03380</name>
</gene>
<dbReference type="OrthoDB" id="146908at2"/>
<feature type="repeat" description="TPR" evidence="8">
    <location>
        <begin position="108"/>
        <end position="141"/>
    </location>
</feature>
<evidence type="ECO:0000256" key="2">
    <source>
        <dbReference type="ARBA" id="ARBA00005386"/>
    </source>
</evidence>
<name>A0A1T4QQH0_9HYPH</name>
<dbReference type="Pfam" id="PF13432">
    <property type="entry name" value="TPR_16"/>
    <property type="match status" value="2"/>
</dbReference>
<evidence type="ECO:0000256" key="8">
    <source>
        <dbReference type="PROSITE-ProRule" id="PRU00339"/>
    </source>
</evidence>
<accession>A0A1T4QQH0</accession>
<protein>
    <recommendedName>
        <fullName evidence="3">protein O-GlcNAc transferase</fullName>
        <ecNumber evidence="3">2.4.1.255</ecNumber>
    </recommendedName>
</protein>
<dbReference type="STRING" id="225324.SAMN02745126_03380"/>
<dbReference type="PANTHER" id="PTHR44366">
    <property type="entry name" value="UDP-N-ACETYLGLUCOSAMINE--PEPTIDE N-ACETYLGLUCOSAMINYLTRANSFERASE 110 KDA SUBUNIT"/>
    <property type="match status" value="1"/>
</dbReference>
<comment type="similarity">
    <text evidence="2">Belongs to the glycosyltransferase 41 family. O-GlcNAc transferase subfamily.</text>
</comment>
<keyword evidence="6" id="KW-0677">Repeat</keyword>